<feature type="compositionally biased region" description="Basic and acidic residues" evidence="1">
    <location>
        <begin position="928"/>
        <end position="938"/>
    </location>
</feature>
<organism evidence="2 3">
    <name type="scientific">Pseudo-nitzschia multistriata</name>
    <dbReference type="NCBI Taxonomy" id="183589"/>
    <lineage>
        <taxon>Eukaryota</taxon>
        <taxon>Sar</taxon>
        <taxon>Stramenopiles</taxon>
        <taxon>Ochrophyta</taxon>
        <taxon>Bacillariophyta</taxon>
        <taxon>Bacillariophyceae</taxon>
        <taxon>Bacillariophycidae</taxon>
        <taxon>Bacillariales</taxon>
        <taxon>Bacillariaceae</taxon>
        <taxon>Pseudo-nitzschia</taxon>
    </lineage>
</organism>
<evidence type="ECO:0008006" key="4">
    <source>
        <dbReference type="Google" id="ProtNLM"/>
    </source>
</evidence>
<keyword evidence="3" id="KW-1185">Reference proteome</keyword>
<dbReference type="SUPFAM" id="SSF50156">
    <property type="entry name" value="PDZ domain-like"/>
    <property type="match status" value="1"/>
</dbReference>
<dbReference type="EMBL" id="CAACVS010000024">
    <property type="protein sequence ID" value="VEU34280.1"/>
    <property type="molecule type" value="Genomic_DNA"/>
</dbReference>
<feature type="region of interest" description="Disordered" evidence="1">
    <location>
        <begin position="996"/>
        <end position="1063"/>
    </location>
</feature>
<name>A0A448YWX4_9STRA</name>
<feature type="compositionally biased region" description="Basic and acidic residues" evidence="1">
    <location>
        <begin position="325"/>
        <end position="342"/>
    </location>
</feature>
<feature type="region of interest" description="Disordered" evidence="1">
    <location>
        <begin position="674"/>
        <end position="763"/>
    </location>
</feature>
<accession>A0A448YWX4</accession>
<feature type="compositionally biased region" description="Basic and acidic residues" evidence="1">
    <location>
        <begin position="578"/>
        <end position="589"/>
    </location>
</feature>
<feature type="compositionally biased region" description="Polar residues" evidence="1">
    <location>
        <begin position="103"/>
        <end position="121"/>
    </location>
</feature>
<feature type="compositionally biased region" description="Basic and acidic residues" evidence="1">
    <location>
        <begin position="822"/>
        <end position="833"/>
    </location>
</feature>
<feature type="region of interest" description="Disordered" evidence="1">
    <location>
        <begin position="567"/>
        <end position="661"/>
    </location>
</feature>
<feature type="region of interest" description="Disordered" evidence="1">
    <location>
        <begin position="318"/>
        <end position="347"/>
    </location>
</feature>
<feature type="compositionally biased region" description="Acidic residues" evidence="1">
    <location>
        <begin position="24"/>
        <end position="35"/>
    </location>
</feature>
<dbReference type="InterPro" id="IPR036034">
    <property type="entry name" value="PDZ_sf"/>
</dbReference>
<protein>
    <recommendedName>
        <fullName evidence="4">PDZ domain-containing protein</fullName>
    </recommendedName>
</protein>
<feature type="compositionally biased region" description="Low complexity" evidence="1">
    <location>
        <begin position="412"/>
        <end position="427"/>
    </location>
</feature>
<feature type="compositionally biased region" description="Basic and acidic residues" evidence="1">
    <location>
        <begin position="698"/>
        <end position="722"/>
    </location>
</feature>
<feature type="region of interest" description="Disordered" evidence="1">
    <location>
        <begin position="19"/>
        <end position="147"/>
    </location>
</feature>
<dbReference type="AlphaFoldDB" id="A0A448YWX4"/>
<feature type="compositionally biased region" description="Gly residues" evidence="1">
    <location>
        <begin position="1002"/>
        <end position="1011"/>
    </location>
</feature>
<gene>
    <name evidence="2" type="ORF">PSNMU_V1.4_AUG-EV-PASAV3_0009820</name>
</gene>
<evidence type="ECO:0000313" key="2">
    <source>
        <dbReference type="EMBL" id="VEU34280.1"/>
    </source>
</evidence>
<evidence type="ECO:0000256" key="1">
    <source>
        <dbReference type="SAM" id="MobiDB-lite"/>
    </source>
</evidence>
<dbReference type="OrthoDB" id="10690493at2759"/>
<feature type="compositionally biased region" description="Acidic residues" evidence="1">
    <location>
        <begin position="122"/>
        <end position="131"/>
    </location>
</feature>
<reference evidence="2 3" key="1">
    <citation type="submission" date="2019-01" db="EMBL/GenBank/DDBJ databases">
        <authorList>
            <person name="Ferrante I. M."/>
        </authorList>
    </citation>
    <scope>NUCLEOTIDE SEQUENCE [LARGE SCALE GENOMIC DNA]</scope>
    <source>
        <strain evidence="2 3">B856</strain>
    </source>
</reference>
<feature type="region of interest" description="Disordered" evidence="1">
    <location>
        <begin position="373"/>
        <end position="547"/>
    </location>
</feature>
<feature type="compositionally biased region" description="Basic and acidic residues" evidence="1">
    <location>
        <begin position="641"/>
        <end position="660"/>
    </location>
</feature>
<proteinExistence type="predicted"/>
<feature type="region of interest" description="Disordered" evidence="1">
    <location>
        <begin position="822"/>
        <end position="844"/>
    </location>
</feature>
<feature type="compositionally biased region" description="Basic and acidic residues" evidence="1">
    <location>
        <begin position="453"/>
        <end position="483"/>
    </location>
</feature>
<feature type="region of interest" description="Disordered" evidence="1">
    <location>
        <begin position="177"/>
        <end position="261"/>
    </location>
</feature>
<feature type="region of interest" description="Disordered" evidence="1">
    <location>
        <begin position="908"/>
        <end position="938"/>
    </location>
</feature>
<feature type="compositionally biased region" description="Low complexity" evidence="1">
    <location>
        <begin position="626"/>
        <end position="639"/>
    </location>
</feature>
<dbReference type="Gene3D" id="2.30.42.10">
    <property type="match status" value="1"/>
</dbReference>
<dbReference type="Proteomes" id="UP000291116">
    <property type="component" value="Unassembled WGS sequence"/>
</dbReference>
<feature type="compositionally biased region" description="Basic residues" evidence="1">
    <location>
        <begin position="512"/>
        <end position="522"/>
    </location>
</feature>
<feature type="compositionally biased region" description="Basic residues" evidence="1">
    <location>
        <begin position="91"/>
        <end position="102"/>
    </location>
</feature>
<sequence length="1220" mass="134378">MSGFDLGALIEQGISTLDEVVWGAEDEDEDEDEHEADPPIDYVVPGSQQQRRWQQQRERERQPRRTKKNAGKGVAQPRKSRRFQGTGPSKTKNHPTKEHQRRSGSTPTKIGSTATIGTPTTDVEDSSDDDANANNNNNNLPANTDEYRIGTNSICDSEYTPEAVPQRLSNKIAHYRTSRRKLSFQPQREEPAFPLGRPANPPRHVRNPPCSNSKTHSHNHKCVEELLGYRPRGSGSGNARDGPRDPSARPPHSLTVVRARPRNSRLDAGLGFCVLDVPGEQQQQQQQLLIVKSIHPSSIFADSDLGVGDSVLSINGIAQVPQRGGSERERQDQHQRKDEHHFRPSPKKARMAILASNPHHHKTHVVRIEYQKFGGGGSSSVGSSSRGRPRGLDKSAESGENDARVLGSAGHATPSAEAVATATATATVDPPQPSSLRQPRGPSSPWRKRMGVKRKDGGGASFRKEPETETAKPNQKSEPRGGPEEPQADQSNASPSGPGRLPEEAATPRASRLAKLRVKTQKLRTSGSQKIEASRKKKRWFGMGGTRQGSAAANAFLGACTGIACAPESIPVSSRGGSNDEHQHEHQHEYDDDSLREDEPGAGGSPSEPALYHGYELRRSGKHNHQQPQAQKQAQAPPQGDRGEPKSEAERKGYGYHEEQMELLNRRVVSKALSAAAGGNAKARETKNINNDDDDDESTTHDRSDEDDRYRYEEYRMARRSQESNISSANGDRAARYRASGNRPSSPGARALDRGEKRGGAAGALDPCERMAVRRIGGGAVSKEQHEELIRINRKVFDKLHARIDRLKQSNVQLANELRRARALEPEKEEQPDPNHPSETSWEEGVYKSQLELLQSRLEITTIQADKRQRELSASNELARSEHEFAVARLRKRISELEISNRRLALQQLEHCKPKEPKPQADTPNQRDPCDSARGGKDKVAAELQRWKDRNAFLEQKVASLEEKLSEIQKPEKQDQQFQHAGEGVEFPYEDTSFFQRKHGEGLPGGIGEGSAGSRESNSAVAAEIGASNSHNVDANESPEDLSESSRGNSGNRSNEEHSNKNLLLLDSSRESSNGENPGGEHDCKNLLDDTNDTESVELVCSGGIGIGRVPDEIAKRSSGGTSLRLVYEHDFEPTPLATAEAYNSVCGEHKTGSGIDHPHDASFESATSMVLIERILELESVLHERRDMTDPEKAGFVKALQYRIEKLTERGYERVDSNA</sequence>
<feature type="compositionally biased region" description="Basic and acidic residues" evidence="1">
    <location>
        <begin position="390"/>
        <end position="403"/>
    </location>
</feature>
<evidence type="ECO:0000313" key="3">
    <source>
        <dbReference type="Proteomes" id="UP000291116"/>
    </source>
</evidence>
<feature type="compositionally biased region" description="Basic and acidic residues" evidence="1">
    <location>
        <begin position="910"/>
        <end position="919"/>
    </location>
</feature>